<sequence length="341" mass="37967">MNKEKFFVKGMHCPSCEMYIESQFKDIKGIKNVKSNNKTQILTFEIETDLDKEKIIEKIIEKINKEIKKNGYEIKTEFVQEKGIDTKHIPIAIFIAFLIILLFLGLQKFALGESLFAQELSFPIVFLLGIFASISSCMAVVGSLVLSMSSVYAKEKQGLKPMIFFHISRLVAFLILGGVLGLIGSLFLLSKSVEIVMGIVLFFVMLILGLNLLNITPWFRKLELTLPKGISKNLLEKTDIKNIFAPILLGIVTFFLPCGFTQAMQLNAVLTGDILTSAMIMFVFALGTLPVLLIITLSSKRITQGKNSDLFLKTAGFLVIFFAIYNLLGTLIANGVISPIF</sequence>
<proteinExistence type="predicted"/>
<dbReference type="PANTHER" id="PTHR42208:SF1">
    <property type="entry name" value="HEAVY METAL TRANSPORTER"/>
    <property type="match status" value="1"/>
</dbReference>
<feature type="transmembrane region" description="Helical" evidence="1">
    <location>
        <begin position="122"/>
        <end position="146"/>
    </location>
</feature>
<dbReference type="CDD" id="cd00371">
    <property type="entry name" value="HMA"/>
    <property type="match status" value="1"/>
</dbReference>
<gene>
    <name evidence="3" type="ORF">CVU76_01645</name>
</gene>
<feature type="transmembrane region" description="Helical" evidence="1">
    <location>
        <begin position="167"/>
        <end position="189"/>
    </location>
</feature>
<accession>A0A2N2F3F9</accession>
<feature type="domain" description="HMA" evidence="2">
    <location>
        <begin position="2"/>
        <end position="68"/>
    </location>
</feature>
<dbReference type="Proteomes" id="UP000233417">
    <property type="component" value="Unassembled WGS sequence"/>
</dbReference>
<evidence type="ECO:0000256" key="1">
    <source>
        <dbReference type="SAM" id="Phobius"/>
    </source>
</evidence>
<evidence type="ECO:0000313" key="3">
    <source>
        <dbReference type="EMBL" id="PKN02719.1"/>
    </source>
</evidence>
<name>A0A2N2F3F9_9BACT</name>
<dbReference type="EMBL" id="PHAO01000001">
    <property type="protein sequence ID" value="PKN02719.1"/>
    <property type="molecule type" value="Genomic_DNA"/>
</dbReference>
<dbReference type="Pfam" id="PF13386">
    <property type="entry name" value="DsbD_2"/>
    <property type="match status" value="1"/>
</dbReference>
<dbReference type="GO" id="GO:0046872">
    <property type="term" value="F:metal ion binding"/>
    <property type="evidence" value="ECO:0007669"/>
    <property type="project" value="InterPro"/>
</dbReference>
<keyword evidence="1" id="KW-0812">Transmembrane</keyword>
<dbReference type="InterPro" id="IPR036163">
    <property type="entry name" value="HMA_dom_sf"/>
</dbReference>
<keyword evidence="1" id="KW-1133">Transmembrane helix</keyword>
<organism evidence="3 4">
    <name type="scientific">Candidatus Dojkabacteria bacterium HGW-Dojkabacteria-1</name>
    <dbReference type="NCBI Taxonomy" id="2013761"/>
    <lineage>
        <taxon>Bacteria</taxon>
        <taxon>Candidatus Dojkabacteria</taxon>
    </lineage>
</organism>
<keyword evidence="1" id="KW-0472">Membrane</keyword>
<dbReference type="SUPFAM" id="SSF55008">
    <property type="entry name" value="HMA, heavy metal-associated domain"/>
    <property type="match status" value="1"/>
</dbReference>
<feature type="transmembrane region" description="Helical" evidence="1">
    <location>
        <begin position="195"/>
        <end position="219"/>
    </location>
</feature>
<protein>
    <recommendedName>
        <fullName evidence="2">HMA domain-containing protein</fullName>
    </recommendedName>
</protein>
<dbReference type="PROSITE" id="PS50846">
    <property type="entry name" value="HMA_2"/>
    <property type="match status" value="1"/>
</dbReference>
<dbReference type="InterPro" id="IPR039447">
    <property type="entry name" value="UreH-like_TM_dom"/>
</dbReference>
<feature type="transmembrane region" description="Helical" evidence="1">
    <location>
        <begin position="91"/>
        <end position="110"/>
    </location>
</feature>
<comment type="caution">
    <text evidence="3">The sequence shown here is derived from an EMBL/GenBank/DDBJ whole genome shotgun (WGS) entry which is preliminary data.</text>
</comment>
<evidence type="ECO:0000313" key="4">
    <source>
        <dbReference type="Proteomes" id="UP000233417"/>
    </source>
</evidence>
<dbReference type="Pfam" id="PF00403">
    <property type="entry name" value="HMA"/>
    <property type="match status" value="1"/>
</dbReference>
<dbReference type="InterPro" id="IPR006121">
    <property type="entry name" value="HMA_dom"/>
</dbReference>
<evidence type="ECO:0000259" key="2">
    <source>
        <dbReference type="PROSITE" id="PS50846"/>
    </source>
</evidence>
<reference evidence="3 4" key="1">
    <citation type="journal article" date="2017" name="ISME J.">
        <title>Potential for microbial H2 and metal transformations associated with novel bacteria and archaea in deep terrestrial subsurface sediments.</title>
        <authorList>
            <person name="Hernsdorf A.W."/>
            <person name="Amano Y."/>
            <person name="Miyakawa K."/>
            <person name="Ise K."/>
            <person name="Suzuki Y."/>
            <person name="Anantharaman K."/>
            <person name="Probst A."/>
            <person name="Burstein D."/>
            <person name="Thomas B.C."/>
            <person name="Banfield J.F."/>
        </authorList>
    </citation>
    <scope>NUCLEOTIDE SEQUENCE [LARGE SCALE GENOMIC DNA]</scope>
    <source>
        <strain evidence="3">HGW-Dojkabacteria-1</strain>
    </source>
</reference>
<feature type="transmembrane region" description="Helical" evidence="1">
    <location>
        <begin position="274"/>
        <end position="298"/>
    </location>
</feature>
<feature type="transmembrane region" description="Helical" evidence="1">
    <location>
        <begin position="310"/>
        <end position="337"/>
    </location>
</feature>
<dbReference type="PANTHER" id="PTHR42208">
    <property type="entry name" value="HEAVY METAL TRANSPORTER-RELATED"/>
    <property type="match status" value="1"/>
</dbReference>
<dbReference type="AlphaFoldDB" id="A0A2N2F3F9"/>
<dbReference type="Gene3D" id="3.30.70.100">
    <property type="match status" value="1"/>
</dbReference>
<feature type="transmembrane region" description="Helical" evidence="1">
    <location>
        <begin position="240"/>
        <end position="262"/>
    </location>
</feature>